<gene>
    <name evidence="1" type="ORF">N7Z68_07465</name>
</gene>
<evidence type="ECO:0000313" key="2">
    <source>
        <dbReference type="Proteomes" id="UP001148125"/>
    </source>
</evidence>
<reference evidence="1" key="1">
    <citation type="submission" date="2024-05" db="EMBL/GenBank/DDBJ databases">
        <title>Alkalihalobacillus sp. strain MEB203 novel alkaliphilic bacterium from Lonar Lake, India.</title>
        <authorList>
            <person name="Joshi A."/>
            <person name="Thite S."/>
            <person name="Mengade P."/>
        </authorList>
    </citation>
    <scope>NUCLEOTIDE SEQUENCE</scope>
    <source>
        <strain evidence="1">MEB 203</strain>
    </source>
</reference>
<protein>
    <recommendedName>
        <fullName evidence="3">DUF2007 domain-containing protein</fullName>
    </recommendedName>
</protein>
<evidence type="ECO:0000313" key="1">
    <source>
        <dbReference type="EMBL" id="MDE5413221.1"/>
    </source>
</evidence>
<dbReference type="EMBL" id="JAOTPO010000004">
    <property type="protein sequence ID" value="MDE5413221.1"/>
    <property type="molecule type" value="Genomic_DNA"/>
</dbReference>
<evidence type="ECO:0008006" key="3">
    <source>
        <dbReference type="Google" id="ProtNLM"/>
    </source>
</evidence>
<dbReference type="RefSeq" id="WP_275117846.1">
    <property type="nucleotide sequence ID" value="NZ_JAOTPO010000004.1"/>
</dbReference>
<comment type="caution">
    <text evidence="1">The sequence shown here is derived from an EMBL/GenBank/DDBJ whole genome shotgun (WGS) entry which is preliminary data.</text>
</comment>
<sequence>MRFIRLLFSKYKYLVYTAFGNKSYMKVASRLKTAGIPFQTEIIRNSNTYQAIVHNDKAYYDIYVKEEDKHKAQEVIHQRFE</sequence>
<proteinExistence type="predicted"/>
<keyword evidence="2" id="KW-1185">Reference proteome</keyword>
<dbReference type="Proteomes" id="UP001148125">
    <property type="component" value="Unassembled WGS sequence"/>
</dbReference>
<accession>A0ABT5VDJ0</accession>
<organism evidence="1 2">
    <name type="scientific">Alkalihalobacterium chitinilyticum</name>
    <dbReference type="NCBI Taxonomy" id="2980103"/>
    <lineage>
        <taxon>Bacteria</taxon>
        <taxon>Bacillati</taxon>
        <taxon>Bacillota</taxon>
        <taxon>Bacilli</taxon>
        <taxon>Bacillales</taxon>
        <taxon>Bacillaceae</taxon>
        <taxon>Alkalihalobacterium</taxon>
    </lineage>
</organism>
<name>A0ABT5VDJ0_9BACI</name>